<dbReference type="GO" id="GO:0005856">
    <property type="term" value="C:cytoskeleton"/>
    <property type="evidence" value="ECO:0007669"/>
    <property type="project" value="UniProtKB-SubCell"/>
</dbReference>
<evidence type="ECO:0000256" key="8">
    <source>
        <dbReference type="ARBA" id="ARBA00022737"/>
    </source>
</evidence>
<dbReference type="GO" id="GO:0003779">
    <property type="term" value="F:actin binding"/>
    <property type="evidence" value="ECO:0007669"/>
    <property type="project" value="UniProtKB-KW"/>
</dbReference>
<comment type="caution">
    <text evidence="15">The sequence shown here is derived from an EMBL/GenBank/DDBJ whole genome shotgun (WGS) entry which is preliminary data.</text>
</comment>
<evidence type="ECO:0000256" key="12">
    <source>
        <dbReference type="ARBA" id="ARBA00023212"/>
    </source>
</evidence>
<name>A0A6A4VNY7_AMPAM</name>
<dbReference type="GO" id="GO:0015031">
    <property type="term" value="P:protein transport"/>
    <property type="evidence" value="ECO:0007669"/>
    <property type="project" value="UniProtKB-KW"/>
</dbReference>
<evidence type="ECO:0000256" key="4">
    <source>
        <dbReference type="ARBA" id="ARBA00010956"/>
    </source>
</evidence>
<dbReference type="GO" id="GO:0005886">
    <property type="term" value="C:plasma membrane"/>
    <property type="evidence" value="ECO:0007669"/>
    <property type="project" value="UniProtKB-SubCell"/>
</dbReference>
<keyword evidence="11" id="KW-0009">Actin-binding</keyword>
<accession>A0A6A4VNY7</accession>
<dbReference type="PROSITE" id="PS51377">
    <property type="entry name" value="KIND"/>
    <property type="match status" value="1"/>
</dbReference>
<evidence type="ECO:0000256" key="1">
    <source>
        <dbReference type="ARBA" id="ARBA00004180"/>
    </source>
</evidence>
<evidence type="ECO:0000259" key="14">
    <source>
        <dbReference type="PROSITE" id="PS51377"/>
    </source>
</evidence>
<dbReference type="EMBL" id="VIIS01001620">
    <property type="protein sequence ID" value="KAF0295383.1"/>
    <property type="molecule type" value="Genomic_DNA"/>
</dbReference>
<dbReference type="GO" id="GO:0040038">
    <property type="term" value="P:polar body extrusion after meiotic divisions"/>
    <property type="evidence" value="ECO:0007669"/>
    <property type="project" value="TreeGrafter"/>
</dbReference>
<dbReference type="GO" id="GO:0045010">
    <property type="term" value="P:actin nucleation"/>
    <property type="evidence" value="ECO:0007669"/>
    <property type="project" value="InterPro"/>
</dbReference>
<evidence type="ECO:0000256" key="13">
    <source>
        <dbReference type="ARBA" id="ARBA00023329"/>
    </source>
</evidence>
<evidence type="ECO:0000313" key="15">
    <source>
        <dbReference type="EMBL" id="KAF0295383.1"/>
    </source>
</evidence>
<dbReference type="Pfam" id="PF16474">
    <property type="entry name" value="KIND"/>
    <property type="match status" value="1"/>
</dbReference>
<dbReference type="GO" id="GO:0008017">
    <property type="term" value="F:microtubule binding"/>
    <property type="evidence" value="ECO:0007669"/>
    <property type="project" value="TreeGrafter"/>
</dbReference>
<evidence type="ECO:0000256" key="5">
    <source>
        <dbReference type="ARBA" id="ARBA00022448"/>
    </source>
</evidence>
<keyword evidence="5" id="KW-0813">Transport</keyword>
<feature type="domain" description="KIND" evidence="14">
    <location>
        <begin position="23"/>
        <end position="160"/>
    </location>
</feature>
<dbReference type="GO" id="GO:0048193">
    <property type="term" value="P:Golgi vesicle transport"/>
    <property type="evidence" value="ECO:0007669"/>
    <property type="project" value="TreeGrafter"/>
</dbReference>
<dbReference type="OrthoDB" id="10043757at2759"/>
<dbReference type="Proteomes" id="UP000440578">
    <property type="component" value="Unassembled WGS sequence"/>
</dbReference>
<dbReference type="GO" id="GO:0005938">
    <property type="term" value="C:cell cortex"/>
    <property type="evidence" value="ECO:0007669"/>
    <property type="project" value="TreeGrafter"/>
</dbReference>
<dbReference type="GO" id="GO:0030041">
    <property type="term" value="P:actin filament polymerization"/>
    <property type="evidence" value="ECO:0007669"/>
    <property type="project" value="TreeGrafter"/>
</dbReference>
<evidence type="ECO:0000313" key="16">
    <source>
        <dbReference type="Proteomes" id="UP000440578"/>
    </source>
</evidence>
<protein>
    <recommendedName>
        <fullName evidence="14">KIND domain-containing protein</fullName>
    </recommendedName>
</protein>
<dbReference type="PANTHER" id="PTHR21345">
    <property type="entry name" value="SPIRE"/>
    <property type="match status" value="1"/>
</dbReference>
<dbReference type="GO" id="GO:0036089">
    <property type="term" value="P:cleavage furrow formation"/>
    <property type="evidence" value="ECO:0007669"/>
    <property type="project" value="TreeGrafter"/>
</dbReference>
<organism evidence="15 16">
    <name type="scientific">Amphibalanus amphitrite</name>
    <name type="common">Striped barnacle</name>
    <name type="synonym">Balanus amphitrite</name>
    <dbReference type="NCBI Taxonomy" id="1232801"/>
    <lineage>
        <taxon>Eukaryota</taxon>
        <taxon>Metazoa</taxon>
        <taxon>Ecdysozoa</taxon>
        <taxon>Arthropoda</taxon>
        <taxon>Crustacea</taxon>
        <taxon>Multicrustacea</taxon>
        <taxon>Cirripedia</taxon>
        <taxon>Thoracica</taxon>
        <taxon>Thoracicalcarea</taxon>
        <taxon>Balanomorpha</taxon>
        <taxon>Balanoidea</taxon>
        <taxon>Balanidae</taxon>
        <taxon>Amphibalaninae</taxon>
        <taxon>Amphibalanus</taxon>
    </lineage>
</organism>
<proteinExistence type="inferred from homology"/>
<evidence type="ECO:0000256" key="7">
    <source>
        <dbReference type="ARBA" id="ARBA00022490"/>
    </source>
</evidence>
<comment type="subcellular location">
    <subcellularLocation>
        <location evidence="3">Cell membrane</location>
        <topology evidence="3">Peripheral membrane protein</topology>
        <orientation evidence="3">Cytoplasmic side</orientation>
    </subcellularLocation>
    <subcellularLocation>
        <location evidence="2">Cytoplasm</location>
        <location evidence="2">Cytoskeleton</location>
    </subcellularLocation>
    <subcellularLocation>
        <location evidence="1">Cytoplasmic vesicle membrane</location>
        <topology evidence="1">Peripheral membrane protein</topology>
        <orientation evidence="1">Cytoplasmic side</orientation>
    </subcellularLocation>
</comment>
<keyword evidence="8" id="KW-0677">Repeat</keyword>
<keyword evidence="6" id="KW-1003">Cell membrane</keyword>
<evidence type="ECO:0000256" key="3">
    <source>
        <dbReference type="ARBA" id="ARBA00004413"/>
    </source>
</evidence>
<evidence type="ECO:0000256" key="2">
    <source>
        <dbReference type="ARBA" id="ARBA00004245"/>
    </source>
</evidence>
<dbReference type="GO" id="GO:0051295">
    <property type="term" value="P:establishment of meiotic spindle localization"/>
    <property type="evidence" value="ECO:0007669"/>
    <property type="project" value="TreeGrafter"/>
</dbReference>
<dbReference type="InterPro" id="IPR011019">
    <property type="entry name" value="KIND_dom"/>
</dbReference>
<evidence type="ECO:0000256" key="6">
    <source>
        <dbReference type="ARBA" id="ARBA00022475"/>
    </source>
</evidence>
<comment type="similarity">
    <text evidence="4">Belongs to the spire family.</text>
</comment>
<keyword evidence="10" id="KW-0472">Membrane</keyword>
<dbReference type="GO" id="GO:0051639">
    <property type="term" value="P:actin filament network formation"/>
    <property type="evidence" value="ECO:0007669"/>
    <property type="project" value="TreeGrafter"/>
</dbReference>
<keyword evidence="12" id="KW-0206">Cytoskeleton</keyword>
<reference evidence="15 16" key="1">
    <citation type="submission" date="2019-07" db="EMBL/GenBank/DDBJ databases">
        <title>Draft genome assembly of a fouling barnacle, Amphibalanus amphitrite (Darwin, 1854): The first reference genome for Thecostraca.</title>
        <authorList>
            <person name="Kim W."/>
        </authorList>
    </citation>
    <scope>NUCLEOTIDE SEQUENCE [LARGE SCALE GENOMIC DNA]</scope>
    <source>
        <strain evidence="15">SNU_AA5</strain>
        <tissue evidence="15">Soma without cirri and trophi</tissue>
    </source>
</reference>
<dbReference type="InterPro" id="IPR029901">
    <property type="entry name" value="Spire"/>
</dbReference>
<dbReference type="Gene3D" id="1.10.510.10">
    <property type="entry name" value="Transferase(Phosphotransferase) domain 1"/>
    <property type="match status" value="1"/>
</dbReference>
<evidence type="ECO:0000256" key="10">
    <source>
        <dbReference type="ARBA" id="ARBA00023136"/>
    </source>
</evidence>
<keyword evidence="13" id="KW-0968">Cytoplasmic vesicle</keyword>
<evidence type="ECO:0000256" key="9">
    <source>
        <dbReference type="ARBA" id="ARBA00022927"/>
    </source>
</evidence>
<keyword evidence="7" id="KW-0963">Cytoplasm</keyword>
<dbReference type="GO" id="GO:0030659">
    <property type="term" value="C:cytoplasmic vesicle membrane"/>
    <property type="evidence" value="ECO:0007669"/>
    <property type="project" value="UniProtKB-SubCell"/>
</dbReference>
<gene>
    <name evidence="15" type="ORF">FJT64_000629</name>
</gene>
<evidence type="ECO:0000256" key="11">
    <source>
        <dbReference type="ARBA" id="ARBA00023203"/>
    </source>
</evidence>
<keyword evidence="9" id="KW-0653">Protein transport</keyword>
<dbReference type="PANTHER" id="PTHR21345:SF3">
    <property type="entry name" value="PROTEIN SPIRE"/>
    <property type="match status" value="1"/>
</dbReference>
<dbReference type="AlphaFoldDB" id="A0A6A4VNY7"/>
<keyword evidence="16" id="KW-1185">Reference proteome</keyword>
<sequence>MSEEMTGEGVGPPSAATDPTAVVSLQAILEAFSAPISEEQAWAVCHQCAQAAHSAWSQDRHACWLVTDLAHVRICADGTVHPATWDARQTSAKGTAPHTEKTPGPEEEVYRKIAANEQKARREPSRLDMAHAATKHRRSAVLREMTDVDCRMTAGMTSID</sequence>